<sequence>MSDDKSAAENFLDSAKAKVNEGADRLRAAGHEAASHVGGSTLDNAADKAKAVEDRAKAEVHNAEAHANYDEGKRESTDGDGH</sequence>
<dbReference type="KEGG" id="dph:EHF33_00270"/>
<evidence type="ECO:0000313" key="3">
    <source>
        <dbReference type="Proteomes" id="UP000276417"/>
    </source>
</evidence>
<organism evidence="2 3">
    <name type="scientific">Deinococcus psychrotolerans</name>
    <dbReference type="NCBI Taxonomy" id="2489213"/>
    <lineage>
        <taxon>Bacteria</taxon>
        <taxon>Thermotogati</taxon>
        <taxon>Deinococcota</taxon>
        <taxon>Deinococci</taxon>
        <taxon>Deinococcales</taxon>
        <taxon>Deinococcaceae</taxon>
        <taxon>Deinococcus</taxon>
    </lineage>
</organism>
<feature type="compositionally biased region" description="Basic and acidic residues" evidence="1">
    <location>
        <begin position="45"/>
        <end position="82"/>
    </location>
</feature>
<dbReference type="AlphaFoldDB" id="A0A3G8YAZ5"/>
<accession>A0A3G8YAZ5</accession>
<feature type="region of interest" description="Disordered" evidence="1">
    <location>
        <begin position="23"/>
        <end position="82"/>
    </location>
</feature>
<dbReference type="EMBL" id="CP034183">
    <property type="protein sequence ID" value="AZI41377.1"/>
    <property type="molecule type" value="Genomic_DNA"/>
</dbReference>
<dbReference type="RefSeq" id="WP_124867091.1">
    <property type="nucleotide sequence ID" value="NZ_CP034183.1"/>
</dbReference>
<feature type="compositionally biased region" description="Basic and acidic residues" evidence="1">
    <location>
        <begin position="23"/>
        <end position="34"/>
    </location>
</feature>
<protein>
    <recommendedName>
        <fullName evidence="4">MT0933-like antitoxin protein</fullName>
    </recommendedName>
</protein>
<dbReference type="Proteomes" id="UP000276417">
    <property type="component" value="Chromosome 1"/>
</dbReference>
<dbReference type="OrthoDB" id="71421at2"/>
<evidence type="ECO:0000313" key="2">
    <source>
        <dbReference type="EMBL" id="AZI41377.1"/>
    </source>
</evidence>
<gene>
    <name evidence="2" type="ORF">EHF33_00270</name>
</gene>
<proteinExistence type="predicted"/>
<reference evidence="2 3" key="1">
    <citation type="submission" date="2018-11" db="EMBL/GenBank/DDBJ databases">
        <title>Deinococcus shelandsis sp. nov., isolated from South Shetland Islands soil of Antarctica.</title>
        <authorList>
            <person name="Tian J."/>
        </authorList>
    </citation>
    <scope>NUCLEOTIDE SEQUENCE [LARGE SCALE GENOMIC DNA]</scope>
    <source>
        <strain evidence="2 3">S14-83T</strain>
    </source>
</reference>
<evidence type="ECO:0000256" key="1">
    <source>
        <dbReference type="SAM" id="MobiDB-lite"/>
    </source>
</evidence>
<name>A0A3G8YAZ5_9DEIO</name>
<evidence type="ECO:0008006" key="4">
    <source>
        <dbReference type="Google" id="ProtNLM"/>
    </source>
</evidence>
<keyword evidence="3" id="KW-1185">Reference proteome</keyword>